<dbReference type="GO" id="GO:0005524">
    <property type="term" value="F:ATP binding"/>
    <property type="evidence" value="ECO:0007669"/>
    <property type="project" value="UniProtKB-KW"/>
</dbReference>
<evidence type="ECO:0000256" key="6">
    <source>
        <dbReference type="ARBA" id="ARBA00022989"/>
    </source>
</evidence>
<dbReference type="PROSITE" id="PS00211">
    <property type="entry name" value="ABC_TRANSPORTER_1"/>
    <property type="match status" value="1"/>
</dbReference>
<evidence type="ECO:0000256" key="4">
    <source>
        <dbReference type="ARBA" id="ARBA00022741"/>
    </source>
</evidence>
<keyword evidence="5 9" id="KW-0067">ATP-binding</keyword>
<dbReference type="GO" id="GO:0016887">
    <property type="term" value="F:ATP hydrolysis activity"/>
    <property type="evidence" value="ECO:0007669"/>
    <property type="project" value="InterPro"/>
</dbReference>
<keyword evidence="7" id="KW-0472">Membrane</keyword>
<evidence type="ECO:0000313" key="9">
    <source>
        <dbReference type="EMBL" id="SFG33762.1"/>
    </source>
</evidence>
<evidence type="ECO:0000256" key="2">
    <source>
        <dbReference type="ARBA" id="ARBA00022448"/>
    </source>
</evidence>
<dbReference type="PANTHER" id="PTHR43582">
    <property type="entry name" value="LINEARMYCIN RESISTANCE ATP-BINDING PROTEIN LNRL"/>
    <property type="match status" value="1"/>
</dbReference>
<keyword evidence="6" id="KW-1133">Transmembrane helix</keyword>
<gene>
    <name evidence="9" type="ORF">SAMN04488025_12712</name>
</gene>
<dbReference type="InterPro" id="IPR003439">
    <property type="entry name" value="ABC_transporter-like_ATP-bd"/>
</dbReference>
<dbReference type="InterPro" id="IPR027417">
    <property type="entry name" value="P-loop_NTPase"/>
</dbReference>
<keyword evidence="10" id="KW-1185">Reference proteome</keyword>
<accession>A0A1I2QZN2</accession>
<dbReference type="AlphaFoldDB" id="A0A1I2QZN2"/>
<dbReference type="STRING" id="201973.SAMN04488025_12712"/>
<dbReference type="PANTHER" id="PTHR43582:SF2">
    <property type="entry name" value="LINEARMYCIN RESISTANCE ATP-BINDING PROTEIN LNRL"/>
    <property type="match status" value="1"/>
</dbReference>
<dbReference type="Pfam" id="PF13732">
    <property type="entry name" value="DrrA1-3_C"/>
    <property type="match status" value="1"/>
</dbReference>
<evidence type="ECO:0000256" key="3">
    <source>
        <dbReference type="ARBA" id="ARBA00022692"/>
    </source>
</evidence>
<evidence type="ECO:0000256" key="7">
    <source>
        <dbReference type="ARBA" id="ARBA00023136"/>
    </source>
</evidence>
<keyword evidence="3" id="KW-0812">Transmembrane</keyword>
<dbReference type="Pfam" id="PF00005">
    <property type="entry name" value="ABC_tran"/>
    <property type="match status" value="1"/>
</dbReference>
<dbReference type="InterPro" id="IPR025302">
    <property type="entry name" value="DrrA1/2-like_C"/>
</dbReference>
<evidence type="ECO:0000256" key="5">
    <source>
        <dbReference type="ARBA" id="ARBA00022840"/>
    </source>
</evidence>
<evidence type="ECO:0000313" key="10">
    <source>
        <dbReference type="Proteomes" id="UP000198661"/>
    </source>
</evidence>
<dbReference type="InterPro" id="IPR003593">
    <property type="entry name" value="AAA+_ATPase"/>
</dbReference>
<dbReference type="Gene3D" id="3.40.50.300">
    <property type="entry name" value="P-loop containing nucleotide triphosphate hydrolases"/>
    <property type="match status" value="1"/>
</dbReference>
<dbReference type="EMBL" id="FOOK01000027">
    <property type="protein sequence ID" value="SFG33762.1"/>
    <property type="molecule type" value="Genomic_DNA"/>
</dbReference>
<dbReference type="InterPro" id="IPR017871">
    <property type="entry name" value="ABC_transporter-like_CS"/>
</dbReference>
<sequence>MLETQDLTKHFKEVKAVDSINLFIERGEIVGLLGPNGAGKTTAIAMIAALIPPTRGEVLLYGKSVIASPAPLRQILGMVPQQLALYPDLTARENLQFFGRLYGLKGKSLAVRVDEVLELVGLEAKAHRPVSTLSGGMQRRLNIGLALLHEPRFVIMDEPTVGIDPQSRHHILETVRRLNREKGMTVLYTSHYMEEAEVLCHRIYIMDQGRIIASGTPEELKSILSSDHTIELKAESLPPSFVEALRRLPAVRSLSSEGQAVTLIAPKTAHLLDDLFRLAREHGVTVTSVNIQSPSLEDVFLHLTGKALRD</sequence>
<keyword evidence="2" id="KW-0813">Transport</keyword>
<comment type="subcellular location">
    <subcellularLocation>
        <location evidence="1">Membrane</location>
        <topology evidence="1">Multi-pass membrane protein</topology>
    </subcellularLocation>
</comment>
<dbReference type="PROSITE" id="PS50893">
    <property type="entry name" value="ABC_TRANSPORTER_2"/>
    <property type="match status" value="1"/>
</dbReference>
<reference evidence="9 10" key="1">
    <citation type="submission" date="2016-10" db="EMBL/GenBank/DDBJ databases">
        <authorList>
            <person name="de Groot N.N."/>
        </authorList>
    </citation>
    <scope>NUCLEOTIDE SEQUENCE [LARGE SCALE GENOMIC DNA]</scope>
    <source>
        <strain evidence="9 10">DSM 44945</strain>
    </source>
</reference>
<dbReference type="SMART" id="SM00382">
    <property type="entry name" value="AAA"/>
    <property type="match status" value="1"/>
</dbReference>
<name>A0A1I2QZN2_9BACL</name>
<evidence type="ECO:0000259" key="8">
    <source>
        <dbReference type="PROSITE" id="PS50893"/>
    </source>
</evidence>
<dbReference type="Proteomes" id="UP000198661">
    <property type="component" value="Unassembled WGS sequence"/>
</dbReference>
<feature type="domain" description="ABC transporter" evidence="8">
    <location>
        <begin position="2"/>
        <end position="233"/>
    </location>
</feature>
<protein>
    <submittedName>
        <fullName evidence="9">ABC-2 type transport system ATP-binding protein</fullName>
    </submittedName>
</protein>
<evidence type="ECO:0000256" key="1">
    <source>
        <dbReference type="ARBA" id="ARBA00004141"/>
    </source>
</evidence>
<keyword evidence="4" id="KW-0547">Nucleotide-binding</keyword>
<dbReference type="FunFam" id="3.40.50.300:FF:000335">
    <property type="entry name" value="ATP binding cassette subfamily A member 5"/>
    <property type="match status" value="1"/>
</dbReference>
<dbReference type="OrthoDB" id="9804819at2"/>
<organism evidence="9 10">
    <name type="scientific">Planifilum fulgidum</name>
    <dbReference type="NCBI Taxonomy" id="201973"/>
    <lineage>
        <taxon>Bacteria</taxon>
        <taxon>Bacillati</taxon>
        <taxon>Bacillota</taxon>
        <taxon>Bacilli</taxon>
        <taxon>Bacillales</taxon>
        <taxon>Thermoactinomycetaceae</taxon>
        <taxon>Planifilum</taxon>
    </lineage>
</organism>
<dbReference type="SUPFAM" id="SSF52540">
    <property type="entry name" value="P-loop containing nucleoside triphosphate hydrolases"/>
    <property type="match status" value="1"/>
</dbReference>
<dbReference type="GO" id="GO:0016020">
    <property type="term" value="C:membrane"/>
    <property type="evidence" value="ECO:0007669"/>
    <property type="project" value="UniProtKB-SubCell"/>
</dbReference>
<proteinExistence type="predicted"/>
<dbReference type="RefSeq" id="WP_092039919.1">
    <property type="nucleotide sequence ID" value="NZ_FOOK01000027.1"/>
</dbReference>